<feature type="domain" description="Integral membrane bound transporter" evidence="9">
    <location>
        <begin position="657"/>
        <end position="794"/>
    </location>
</feature>
<keyword evidence="11" id="KW-1185">Reference proteome</keyword>
<feature type="transmembrane region" description="Helical" evidence="6">
    <location>
        <begin position="634"/>
        <end position="652"/>
    </location>
</feature>
<evidence type="ECO:0000256" key="4">
    <source>
        <dbReference type="ARBA" id="ARBA00023136"/>
    </source>
</evidence>
<organism evidence="10 11">
    <name type="scientific">Cladosporium halotolerans</name>
    <dbReference type="NCBI Taxonomy" id="1052096"/>
    <lineage>
        <taxon>Eukaryota</taxon>
        <taxon>Fungi</taxon>
        <taxon>Dikarya</taxon>
        <taxon>Ascomycota</taxon>
        <taxon>Pezizomycotina</taxon>
        <taxon>Dothideomycetes</taxon>
        <taxon>Dothideomycetidae</taxon>
        <taxon>Cladosporiales</taxon>
        <taxon>Cladosporiaceae</taxon>
        <taxon>Cladosporium</taxon>
    </lineage>
</organism>
<dbReference type="PANTHER" id="PTHR37994:SF4">
    <property type="entry name" value="ER TRANSPORTER 6TM N-TERMINAL DOMAIN-CONTAINING PROTEIN-RELATED"/>
    <property type="match status" value="1"/>
</dbReference>
<dbReference type="PANTHER" id="PTHR37994">
    <property type="entry name" value="ARAE_2_N DOMAIN-CONTAINING PROTEIN-RELATED"/>
    <property type="match status" value="1"/>
</dbReference>
<feature type="transmembrane region" description="Helical" evidence="6">
    <location>
        <begin position="777"/>
        <end position="799"/>
    </location>
</feature>
<proteinExistence type="predicted"/>
<keyword evidence="4 6" id="KW-0472">Membrane</keyword>
<evidence type="ECO:0008006" key="12">
    <source>
        <dbReference type="Google" id="ProtNLM"/>
    </source>
</evidence>
<evidence type="ECO:0000259" key="9">
    <source>
        <dbReference type="Pfam" id="PF13515"/>
    </source>
</evidence>
<feature type="transmembrane region" description="Helical" evidence="6">
    <location>
        <begin position="734"/>
        <end position="757"/>
    </location>
</feature>
<dbReference type="InterPro" id="IPR018823">
    <property type="entry name" value="ArAE_2_N"/>
</dbReference>
<comment type="subcellular location">
    <subcellularLocation>
        <location evidence="1">Membrane</location>
        <topology evidence="1">Multi-pass membrane protein</topology>
    </subcellularLocation>
</comment>
<dbReference type="GeneID" id="96005229"/>
<dbReference type="Pfam" id="PF10337">
    <property type="entry name" value="ArAE_2_N"/>
    <property type="match status" value="2"/>
</dbReference>
<feature type="transmembrane region" description="Helical" evidence="6">
    <location>
        <begin position="711"/>
        <end position="729"/>
    </location>
</feature>
<feature type="domain" description="DUF2421" evidence="7">
    <location>
        <begin position="798"/>
        <end position="1026"/>
    </location>
</feature>
<evidence type="ECO:0000259" key="7">
    <source>
        <dbReference type="Pfam" id="PF10334"/>
    </source>
</evidence>
<feature type="transmembrane region" description="Helical" evidence="6">
    <location>
        <begin position="685"/>
        <end position="705"/>
    </location>
</feature>
<feature type="transmembrane region" description="Helical" evidence="6">
    <location>
        <begin position="89"/>
        <end position="109"/>
    </location>
</feature>
<evidence type="ECO:0000256" key="5">
    <source>
        <dbReference type="SAM" id="MobiDB-lite"/>
    </source>
</evidence>
<accession>A0AB34KTC4</accession>
<dbReference type="Proteomes" id="UP000803884">
    <property type="component" value="Unassembled WGS sequence"/>
</dbReference>
<evidence type="ECO:0000313" key="11">
    <source>
        <dbReference type="Proteomes" id="UP000803884"/>
    </source>
</evidence>
<evidence type="ECO:0000313" key="10">
    <source>
        <dbReference type="EMBL" id="KAL1587446.1"/>
    </source>
</evidence>
<dbReference type="InterPro" id="IPR018820">
    <property type="entry name" value="BRE4-related_DUF2421"/>
</dbReference>
<feature type="transmembrane region" description="Helical" evidence="6">
    <location>
        <begin position="186"/>
        <end position="203"/>
    </location>
</feature>
<dbReference type="Pfam" id="PF13515">
    <property type="entry name" value="FUSC_2"/>
    <property type="match status" value="1"/>
</dbReference>
<dbReference type="EMBL" id="JAAQHG020000010">
    <property type="protein sequence ID" value="KAL1587446.1"/>
    <property type="molecule type" value="Genomic_DNA"/>
</dbReference>
<name>A0AB34KTC4_9PEZI</name>
<feature type="region of interest" description="Disordered" evidence="5">
    <location>
        <begin position="1"/>
        <end position="49"/>
    </location>
</feature>
<gene>
    <name evidence="10" type="ORF">WHR41_03785</name>
</gene>
<dbReference type="GO" id="GO:0016020">
    <property type="term" value="C:membrane"/>
    <property type="evidence" value="ECO:0007669"/>
    <property type="project" value="UniProtKB-SubCell"/>
</dbReference>
<evidence type="ECO:0000256" key="1">
    <source>
        <dbReference type="ARBA" id="ARBA00004141"/>
    </source>
</evidence>
<evidence type="ECO:0000256" key="6">
    <source>
        <dbReference type="SAM" id="Phobius"/>
    </source>
</evidence>
<evidence type="ECO:0000256" key="2">
    <source>
        <dbReference type="ARBA" id="ARBA00022692"/>
    </source>
</evidence>
<keyword evidence="2 6" id="KW-0812">Transmembrane</keyword>
<dbReference type="RefSeq" id="XP_069230551.1">
    <property type="nucleotide sequence ID" value="XM_069372391.1"/>
</dbReference>
<feature type="compositionally biased region" description="Polar residues" evidence="5">
    <location>
        <begin position="33"/>
        <end position="42"/>
    </location>
</feature>
<feature type="compositionally biased region" description="Low complexity" evidence="5">
    <location>
        <begin position="12"/>
        <end position="22"/>
    </location>
</feature>
<feature type="transmembrane region" description="Helical" evidence="6">
    <location>
        <begin position="223"/>
        <end position="241"/>
    </location>
</feature>
<feature type="transmembrane region" description="Helical" evidence="6">
    <location>
        <begin position="160"/>
        <end position="179"/>
    </location>
</feature>
<comment type="caution">
    <text evidence="10">The sequence shown here is derived from an EMBL/GenBank/DDBJ whole genome shotgun (WGS) entry which is preliminary data.</text>
</comment>
<feature type="transmembrane region" description="Helical" evidence="6">
    <location>
        <begin position="121"/>
        <end position="140"/>
    </location>
</feature>
<evidence type="ECO:0000259" key="8">
    <source>
        <dbReference type="Pfam" id="PF10337"/>
    </source>
</evidence>
<sequence length="1055" mass="117830">MNSAAAGSEMDQQQNPNSSNSQDAESKVPGGSRASSQPSQDAKTAEKQPSKLKQLWAKVGLDVPTCMMMFKGSVAPIVALAMYQSPKVAAHYTTLGYLIAIMSILGLPIMPRGKFIQTMSMNVIGVCLGAAVNLLALYTSTQARLHTARPGDAPTAYNSSASAVCAIWLMVQIYLVNYLRSARPQFQFPAIVYSILVIVGMSYGPSFPNMTYAISFTERLIEAFLTGFALATGVHFFIFPVSSRMVVFKEMTGYIMCLEGMLKSQTAYMESMESIDPVALQQRHMDEIKTDPKKAKKFQGPLHTPAADAMKGVFLKLMDLHTKLGGDITPAKREFAIGKMSSKDITHTWKQLQLIFVPILGLSSSIDVLRRHAEQRHWASSELSPEEIQLNKEQIENLHMMMKTLHGPFAEMKDAISAGFKHIMLTLELTKAPKKKLSDEEGNGERPPAPGSSAFAAWLKTKIDDFHQSKQTTLEQWCQRKGIRIPDNFFNESFDPRQEAQGADESVPDRLRNELFFALYMEYQLYRAGRATLDMALFADKIKQDGKLKRNKLIFPGARTLRKWFKAAIGREDLSRHSEYLTDMEDGASQGLFLGAKFERKRDPEHLPPQNLLEKIGNKIRLIPDFFRSRHSAFGFRVMCATMSVAIINYLHDTQRFFLRHRLLWAMIMIAISMSRLAGQSTWAFSLRIIGTAIAMIASYIIWYIVVGHPAGVFIFLWLWIMIGFYGLLKFPKFVIVAILSVVSTVLIVGYELQVQVLGVAVSESNGQPAYPTYLLAPYRLATVAGGLFVAWIWTIFPYPISESSELRKDLGASLYMLANLTSLIHEVVQSRVKGVEGDVRRKGTHAYNLEKARTTVFGKLVALLTNMRANSAFSQFQIRVGGKFPKEEYEGLIECVQRILNYQALLSYASQSLSLADKSAAEHTAWSNDFRRLVADHHSTSNQITSILSLLSSCLTNGQALPPYLELPQKYGFARRLESIDKNILSVRHIVEPEYSAFAVLQICGTCVTSDVEKLVNHVRKLVGEMDFSFHALNPSGTSSDASSLNTNEQTKAE</sequence>
<evidence type="ECO:0000256" key="3">
    <source>
        <dbReference type="ARBA" id="ARBA00022989"/>
    </source>
</evidence>
<protein>
    <recommendedName>
        <fullName evidence="12">ER transporter 6TM N-terminal domain-containing protein</fullName>
    </recommendedName>
</protein>
<feature type="domain" description="Putative ER transporter 6TM N-terminal" evidence="8">
    <location>
        <begin position="157"/>
        <end position="372"/>
    </location>
</feature>
<keyword evidence="3 6" id="KW-1133">Transmembrane helix</keyword>
<dbReference type="InterPro" id="IPR049453">
    <property type="entry name" value="Memb_transporter_dom"/>
</dbReference>
<reference evidence="10 11" key="1">
    <citation type="journal article" date="2020" name="Microbiol. Resour. Announc.">
        <title>Draft Genome Sequence of a Cladosporium Species Isolated from the Mesophotic Ascidian Didemnum maculosum.</title>
        <authorList>
            <person name="Gioti A."/>
            <person name="Siaperas R."/>
            <person name="Nikolaivits E."/>
            <person name="Le Goff G."/>
            <person name="Ouazzani J."/>
            <person name="Kotoulas G."/>
            <person name="Topakas E."/>
        </authorList>
    </citation>
    <scope>NUCLEOTIDE SEQUENCE [LARGE SCALE GENOMIC DNA]</scope>
    <source>
        <strain evidence="10 11">TM138-S3</strain>
    </source>
</reference>
<feature type="domain" description="Putative ER transporter 6TM N-terminal" evidence="8">
    <location>
        <begin position="54"/>
        <end position="146"/>
    </location>
</feature>
<dbReference type="AlphaFoldDB" id="A0AB34KTC4"/>
<dbReference type="Pfam" id="PF10334">
    <property type="entry name" value="BRE4"/>
    <property type="match status" value="1"/>
</dbReference>